<dbReference type="InterPro" id="IPR052712">
    <property type="entry name" value="Acid_resist_chaperone_HdeD"/>
</dbReference>
<feature type="transmembrane region" description="Helical" evidence="1">
    <location>
        <begin position="151"/>
        <end position="171"/>
    </location>
</feature>
<dbReference type="PANTHER" id="PTHR34989">
    <property type="entry name" value="PROTEIN HDED"/>
    <property type="match status" value="1"/>
</dbReference>
<keyword evidence="1" id="KW-1133">Transmembrane helix</keyword>
<organism evidence="2 3">
    <name type="scientific">Vagococcus intermedius</name>
    <dbReference type="NCBI Taxonomy" id="2991418"/>
    <lineage>
        <taxon>Bacteria</taxon>
        <taxon>Bacillati</taxon>
        <taxon>Bacillota</taxon>
        <taxon>Bacilli</taxon>
        <taxon>Lactobacillales</taxon>
        <taxon>Enterococcaceae</taxon>
        <taxon>Vagococcus</taxon>
    </lineage>
</organism>
<dbReference type="PANTHER" id="PTHR34989:SF1">
    <property type="entry name" value="PROTEIN HDED"/>
    <property type="match status" value="1"/>
</dbReference>
<gene>
    <name evidence="2" type="ORF">OL234_10220</name>
</gene>
<feature type="transmembrane region" description="Helical" evidence="1">
    <location>
        <begin position="35"/>
        <end position="54"/>
    </location>
</feature>
<feature type="transmembrane region" description="Helical" evidence="1">
    <location>
        <begin position="66"/>
        <end position="87"/>
    </location>
</feature>
<accession>A0AAF0CUV9</accession>
<dbReference type="EMBL" id="CP110232">
    <property type="protein sequence ID" value="WEG73294.1"/>
    <property type="molecule type" value="Genomic_DNA"/>
</dbReference>
<keyword evidence="1" id="KW-0812">Transmembrane</keyword>
<feature type="transmembrane region" description="Helical" evidence="1">
    <location>
        <begin position="93"/>
        <end position="113"/>
    </location>
</feature>
<dbReference type="Pfam" id="PF03729">
    <property type="entry name" value="DUF308"/>
    <property type="match status" value="1"/>
</dbReference>
<dbReference type="KEGG" id="vie:OL234_10220"/>
<reference evidence="2" key="1">
    <citation type="submission" date="2022-10" db="EMBL/GenBank/DDBJ databases">
        <title>Vagococcus sp. isolated from poultry meat.</title>
        <authorList>
            <person name="Johansson P."/>
            <person name="Bjorkroth J."/>
        </authorList>
    </citation>
    <scope>NUCLEOTIDE SEQUENCE</scope>
    <source>
        <strain evidence="2">STAA11</strain>
    </source>
</reference>
<keyword evidence="3" id="KW-1185">Reference proteome</keyword>
<feature type="transmembrane region" description="Helical" evidence="1">
    <location>
        <begin position="7"/>
        <end position="29"/>
    </location>
</feature>
<dbReference type="GO" id="GO:0005886">
    <property type="term" value="C:plasma membrane"/>
    <property type="evidence" value="ECO:0007669"/>
    <property type="project" value="TreeGrafter"/>
</dbReference>
<dbReference type="RefSeq" id="WP_275469097.1">
    <property type="nucleotide sequence ID" value="NZ_CP110232.1"/>
</dbReference>
<name>A0AAF0CUV9_9ENTE</name>
<dbReference type="Proteomes" id="UP001179647">
    <property type="component" value="Chromosome"/>
</dbReference>
<dbReference type="AlphaFoldDB" id="A0AAF0CUV9"/>
<sequence length="176" mass="19737">MYEEKRGFDWLSLAMGVIFIIAALTSFRVSPISNIGVIVSMFTITVLFKGIYMLMARSKIRKYIDLPLTPLLIIGIIDILIGIYFIFNLSSGVAIAPYVFASWFLLDSIFGLFDLGWIKKINKGYFWFSLISHVIGIAVGIMLLVSPIVSVMTLSFLVGLYLLTMGVLYIVRSFPV</sequence>
<protein>
    <submittedName>
        <fullName evidence="2">DUF308 domain-containing protein</fullName>
    </submittedName>
</protein>
<keyword evidence="1" id="KW-0472">Membrane</keyword>
<proteinExistence type="predicted"/>
<evidence type="ECO:0000313" key="2">
    <source>
        <dbReference type="EMBL" id="WEG73294.1"/>
    </source>
</evidence>
<evidence type="ECO:0000256" key="1">
    <source>
        <dbReference type="SAM" id="Phobius"/>
    </source>
</evidence>
<evidence type="ECO:0000313" key="3">
    <source>
        <dbReference type="Proteomes" id="UP001179647"/>
    </source>
</evidence>
<dbReference type="InterPro" id="IPR005325">
    <property type="entry name" value="DUF308_memb"/>
</dbReference>
<feature type="transmembrane region" description="Helical" evidence="1">
    <location>
        <begin position="125"/>
        <end position="145"/>
    </location>
</feature>